<protein>
    <submittedName>
        <fullName evidence="1">Uncharacterized protein</fullName>
    </submittedName>
</protein>
<proteinExistence type="predicted"/>
<dbReference type="EMBL" id="MVJN01000007">
    <property type="protein sequence ID" value="RAP35934.1"/>
    <property type="molecule type" value="Genomic_DNA"/>
</dbReference>
<dbReference type="AlphaFoldDB" id="A0A364LHY3"/>
<organism evidence="1 2">
    <name type="scientific">Legionella quinlivanii</name>
    <dbReference type="NCBI Taxonomy" id="45073"/>
    <lineage>
        <taxon>Bacteria</taxon>
        <taxon>Pseudomonadati</taxon>
        <taxon>Pseudomonadota</taxon>
        <taxon>Gammaproteobacteria</taxon>
        <taxon>Legionellales</taxon>
        <taxon>Legionellaceae</taxon>
        <taxon>Legionella</taxon>
    </lineage>
</organism>
<comment type="caution">
    <text evidence="1">The sequence shown here is derived from an EMBL/GenBank/DDBJ whole genome shotgun (WGS) entry which is preliminary data.</text>
</comment>
<gene>
    <name evidence="1" type="ORF">B1207_10160</name>
</gene>
<evidence type="ECO:0000313" key="2">
    <source>
        <dbReference type="Proteomes" id="UP000249458"/>
    </source>
</evidence>
<evidence type="ECO:0000313" key="1">
    <source>
        <dbReference type="EMBL" id="RAP35934.1"/>
    </source>
</evidence>
<dbReference type="Proteomes" id="UP000249458">
    <property type="component" value="Unassembled WGS sequence"/>
</dbReference>
<sequence length="820" mass="95316">MRQYSLDEKKLFLWKEKLHQNKTQKYQGVKRKLLEILDSDEALSIRKNRFEEYRKQLISDNHGQGWTWAPHFTWFWRFLSFFYPINYPQGSSLRKALLEDIEISETRLVLKDYHQSPCLVDLKDNEFEQALFIDPKSALDDLKNRIEQLSADTLPTDIEVILNRLDAIKNELESNLYHLMLQKICKVSPRITCSRLYKLSQEAFEYPSTNEYIEINLLANTLLSHFVTGFRQAASHLNLGFELLILLCLSDDKYRRKLNITGISRYGLALKTENPQLNPHTIYLELRSNDQLHYGSGDGLLTGTLSREFLAATLSPRAINTLFESLETEAPIHLGIYQRKILEGITQHNRAKLSDPLAELIADMGKMDSQIFPENSLRRVIRDEMADKLYEALDSQGKASRQARAMLSGQALNHCNHLQMLQDIFTLHHKTHTPPQNPLLYLVAKSLCEQLFIDYRKNNADGLWKEHEIGAEMIKLLQIAFINTVQPVSAFYKPAEQEAILSPYNYPSIIPDAFREAEADAIRFVLNSGYSETRLLDSINETRSERRKTVSQISCEWIISRIQQISPALTQAVEQRLVHTQFYDVDDWLTMKKQMKGTQQPAELLMESLKEQLALSRLARENIHYENENNAVSKALSVLLQLLGSDSVTSQQLEEIYNYQLDKLHFYITHTLTTVLKNELKERQARLLRWDEQSLKDFQLIEEASVSMPLHRSLEHLDNANSCIQSEVRKDFARQYTESRMAVYHFSIYMKQSEYQDREAAKEVLTGLKPYLCEEQYKLWMMKLSKQLSKPLIQEVTVFKEATLCKQEDQLPVPAQKMFA</sequence>
<accession>A0A364LHY3</accession>
<reference evidence="1 2" key="1">
    <citation type="submission" date="2017-02" db="EMBL/GenBank/DDBJ databases">
        <title>Legionella quilivanii strain from human: case report and whole genome sequencing analysis.</title>
        <authorList>
            <person name="Lalancette C."/>
            <person name="Leduc J.-M."/>
            <person name="Levesque S."/>
            <person name="Fournier E."/>
            <person name="Saoud J."/>
            <person name="Faucher S.P."/>
            <person name="Bernard K."/>
            <person name="Martineau C."/>
            <person name="Longtin J."/>
        </authorList>
    </citation>
    <scope>NUCLEOTIDE SEQUENCE [LARGE SCALE GENOMIC DNA]</scope>
    <source>
        <strain evidence="1 2">ID143958</strain>
    </source>
</reference>
<name>A0A364LHY3_9GAMM</name>
<dbReference type="RefSeq" id="WP_112219864.1">
    <property type="nucleotide sequence ID" value="NZ_MVJN01000007.1"/>
</dbReference>